<dbReference type="Proteomes" id="UP000792457">
    <property type="component" value="Unassembled WGS sequence"/>
</dbReference>
<dbReference type="InterPro" id="IPR043136">
    <property type="entry name" value="B30.2/SPRY_sf"/>
</dbReference>
<dbReference type="OrthoDB" id="49113at2759"/>
<protein>
    <recommendedName>
        <fullName evidence="2">NHR domain-containing protein</fullName>
    </recommendedName>
</protein>
<keyword evidence="4" id="KW-1185">Reference proteome</keyword>
<dbReference type="Gene3D" id="2.60.120.920">
    <property type="match status" value="1"/>
</dbReference>
<sequence>MDWRLDDVNRNLPKMRKFWLSLLLTFFFYECVLSKWSPEQICGKAISSSRTLKISVTSRQNQSREWEDTFTAVAESSHSSGAMDVELTHTVFECDSKRSVFIQGVTNALKFTAADNSIQFHVRCGINAAILGKGLSAQKLNNDDPLNSQLFTHRPLRNDEIFEVKLEKKNSKFSHCLGIGIITGSPDSVDIIPQMWKSPVAWLYHHGNIYSNNAELLKNYGKTLDQLQ</sequence>
<dbReference type="SMART" id="SM00588">
    <property type="entry name" value="NEUZ"/>
    <property type="match status" value="1"/>
</dbReference>
<name>A0A8K0K3W8_LADFU</name>
<proteinExistence type="predicted"/>
<dbReference type="EMBL" id="KZ308241">
    <property type="protein sequence ID" value="KAG8225538.1"/>
    <property type="molecule type" value="Genomic_DNA"/>
</dbReference>
<evidence type="ECO:0000313" key="4">
    <source>
        <dbReference type="Proteomes" id="UP000792457"/>
    </source>
</evidence>
<feature type="domain" description="NHR" evidence="2">
    <location>
        <begin position="117"/>
        <end position="228"/>
    </location>
</feature>
<keyword evidence="1" id="KW-0732">Signal</keyword>
<feature type="non-terminal residue" evidence="3">
    <location>
        <position position="1"/>
    </location>
</feature>
<feature type="signal peptide" evidence="1">
    <location>
        <begin position="1"/>
        <end position="34"/>
    </location>
</feature>
<dbReference type="AlphaFoldDB" id="A0A8K0K3W8"/>
<organism evidence="3 4">
    <name type="scientific">Ladona fulva</name>
    <name type="common">Scarce chaser dragonfly</name>
    <name type="synonym">Libellula fulva</name>
    <dbReference type="NCBI Taxonomy" id="123851"/>
    <lineage>
        <taxon>Eukaryota</taxon>
        <taxon>Metazoa</taxon>
        <taxon>Ecdysozoa</taxon>
        <taxon>Arthropoda</taxon>
        <taxon>Hexapoda</taxon>
        <taxon>Insecta</taxon>
        <taxon>Pterygota</taxon>
        <taxon>Palaeoptera</taxon>
        <taxon>Odonata</taxon>
        <taxon>Epiprocta</taxon>
        <taxon>Anisoptera</taxon>
        <taxon>Libelluloidea</taxon>
        <taxon>Libellulidae</taxon>
        <taxon>Ladona</taxon>
    </lineage>
</organism>
<evidence type="ECO:0000313" key="3">
    <source>
        <dbReference type="EMBL" id="KAG8225538.1"/>
    </source>
</evidence>
<gene>
    <name evidence="3" type="ORF">J437_LFUL006077</name>
</gene>
<evidence type="ECO:0000256" key="1">
    <source>
        <dbReference type="SAM" id="SignalP"/>
    </source>
</evidence>
<evidence type="ECO:0000259" key="2">
    <source>
        <dbReference type="PROSITE" id="PS51065"/>
    </source>
</evidence>
<dbReference type="Pfam" id="PF07177">
    <property type="entry name" value="Neuralized"/>
    <property type="match status" value="1"/>
</dbReference>
<reference evidence="3" key="2">
    <citation type="submission" date="2017-10" db="EMBL/GenBank/DDBJ databases">
        <title>Ladona fulva Genome sequencing and assembly.</title>
        <authorList>
            <person name="Murali S."/>
            <person name="Richards S."/>
            <person name="Bandaranaike D."/>
            <person name="Bellair M."/>
            <person name="Blankenburg K."/>
            <person name="Chao H."/>
            <person name="Dinh H."/>
            <person name="Doddapaneni H."/>
            <person name="Dugan-Rocha S."/>
            <person name="Elkadiri S."/>
            <person name="Gnanaolivu R."/>
            <person name="Hernandez B."/>
            <person name="Skinner E."/>
            <person name="Javaid M."/>
            <person name="Lee S."/>
            <person name="Li M."/>
            <person name="Ming W."/>
            <person name="Munidasa M."/>
            <person name="Muniz J."/>
            <person name="Nguyen L."/>
            <person name="Hughes D."/>
            <person name="Osuji N."/>
            <person name="Pu L.-L."/>
            <person name="Puazo M."/>
            <person name="Qu C."/>
            <person name="Quiroz J."/>
            <person name="Raj R."/>
            <person name="Weissenberger G."/>
            <person name="Xin Y."/>
            <person name="Zou X."/>
            <person name="Han Y."/>
            <person name="Worley K."/>
            <person name="Muzny D."/>
            <person name="Gibbs R."/>
        </authorList>
    </citation>
    <scope>NUCLEOTIDE SEQUENCE</scope>
    <source>
        <strain evidence="3">Sampled in the wild</strain>
    </source>
</reference>
<dbReference type="PROSITE" id="PS51065">
    <property type="entry name" value="NHR"/>
    <property type="match status" value="1"/>
</dbReference>
<accession>A0A8K0K3W8</accession>
<feature type="chain" id="PRO_5035469657" description="NHR domain-containing protein" evidence="1">
    <location>
        <begin position="35"/>
        <end position="228"/>
    </location>
</feature>
<reference evidence="3" key="1">
    <citation type="submission" date="2013-04" db="EMBL/GenBank/DDBJ databases">
        <authorList>
            <person name="Qu J."/>
            <person name="Murali S.C."/>
            <person name="Bandaranaike D."/>
            <person name="Bellair M."/>
            <person name="Blankenburg K."/>
            <person name="Chao H."/>
            <person name="Dinh H."/>
            <person name="Doddapaneni H."/>
            <person name="Downs B."/>
            <person name="Dugan-Rocha S."/>
            <person name="Elkadiri S."/>
            <person name="Gnanaolivu R.D."/>
            <person name="Hernandez B."/>
            <person name="Javaid M."/>
            <person name="Jayaseelan J.C."/>
            <person name="Lee S."/>
            <person name="Li M."/>
            <person name="Ming W."/>
            <person name="Munidasa M."/>
            <person name="Muniz J."/>
            <person name="Nguyen L."/>
            <person name="Ongeri F."/>
            <person name="Osuji N."/>
            <person name="Pu L.-L."/>
            <person name="Puazo M."/>
            <person name="Qu C."/>
            <person name="Quiroz J."/>
            <person name="Raj R."/>
            <person name="Weissenberger G."/>
            <person name="Xin Y."/>
            <person name="Zou X."/>
            <person name="Han Y."/>
            <person name="Richards S."/>
            <person name="Worley K."/>
            <person name="Muzny D."/>
            <person name="Gibbs R."/>
        </authorList>
    </citation>
    <scope>NUCLEOTIDE SEQUENCE</scope>
    <source>
        <strain evidence="3">Sampled in the wild</strain>
    </source>
</reference>
<comment type="caution">
    <text evidence="3">The sequence shown here is derived from an EMBL/GenBank/DDBJ whole genome shotgun (WGS) entry which is preliminary data.</text>
</comment>
<dbReference type="InterPro" id="IPR006573">
    <property type="entry name" value="NHR_dom"/>
</dbReference>